<keyword evidence="3" id="KW-1185">Reference proteome</keyword>
<protein>
    <submittedName>
        <fullName evidence="2">Uncharacterized protein</fullName>
    </submittedName>
</protein>
<evidence type="ECO:0000313" key="3">
    <source>
        <dbReference type="Proteomes" id="UP001326199"/>
    </source>
</evidence>
<feature type="region of interest" description="Disordered" evidence="1">
    <location>
        <begin position="37"/>
        <end position="59"/>
    </location>
</feature>
<comment type="caution">
    <text evidence="2">The sequence shown here is derived from an EMBL/GenBank/DDBJ whole genome shotgun (WGS) entry which is preliminary data.</text>
</comment>
<accession>A0ABR0HAS1</accession>
<organism evidence="2 3">
    <name type="scientific">Podospora pseudopauciseta</name>
    <dbReference type="NCBI Taxonomy" id="2093780"/>
    <lineage>
        <taxon>Eukaryota</taxon>
        <taxon>Fungi</taxon>
        <taxon>Dikarya</taxon>
        <taxon>Ascomycota</taxon>
        <taxon>Pezizomycotina</taxon>
        <taxon>Sordariomycetes</taxon>
        <taxon>Sordariomycetidae</taxon>
        <taxon>Sordariales</taxon>
        <taxon>Podosporaceae</taxon>
        <taxon>Podospora</taxon>
    </lineage>
</organism>
<evidence type="ECO:0000313" key="2">
    <source>
        <dbReference type="EMBL" id="KAK4665135.1"/>
    </source>
</evidence>
<reference evidence="2 3" key="1">
    <citation type="journal article" date="2023" name="bioRxiv">
        <title>High-quality genome assemblies of four members of thePodospora anserinaspecies complex.</title>
        <authorList>
            <person name="Ament-Velasquez S.L."/>
            <person name="Vogan A.A."/>
            <person name="Wallerman O."/>
            <person name="Hartmann F."/>
            <person name="Gautier V."/>
            <person name="Silar P."/>
            <person name="Giraud T."/>
            <person name="Johannesson H."/>
        </authorList>
    </citation>
    <scope>NUCLEOTIDE SEQUENCE [LARGE SCALE GENOMIC DNA]</scope>
    <source>
        <strain evidence="2 3">CBS 411.78</strain>
    </source>
</reference>
<dbReference type="GeneID" id="87926204"/>
<dbReference type="EMBL" id="JAFFHB010000006">
    <property type="protein sequence ID" value="KAK4665135.1"/>
    <property type="molecule type" value="Genomic_DNA"/>
</dbReference>
<dbReference type="Proteomes" id="UP001326199">
    <property type="component" value="Unassembled WGS sequence"/>
</dbReference>
<dbReference type="RefSeq" id="XP_062765101.1">
    <property type="nucleotide sequence ID" value="XM_062906060.1"/>
</dbReference>
<gene>
    <name evidence="2" type="ORF">QC763_0077930</name>
</gene>
<name>A0ABR0HAS1_9PEZI</name>
<evidence type="ECO:0000256" key="1">
    <source>
        <dbReference type="SAM" id="MobiDB-lite"/>
    </source>
</evidence>
<sequence length="123" mass="13311">MDQPIKTWILTKSTGYPSRDFLLQLGQVLRDPRQPMLPLFASSADPPPQMSGMQASEKKTEGVTMGINLSLARCFDLWTNTSVLPAAGAIQAARKCQPAGCAKRKFGVPNTSNEAPAEPCLIH</sequence>
<proteinExistence type="predicted"/>